<feature type="region of interest" description="Disordered" evidence="1">
    <location>
        <begin position="1"/>
        <end position="29"/>
    </location>
</feature>
<dbReference type="EMBL" id="JAGTJR010000039">
    <property type="protein sequence ID" value="KAH7033945.1"/>
    <property type="molecule type" value="Genomic_DNA"/>
</dbReference>
<feature type="compositionally biased region" description="Acidic residues" evidence="1">
    <location>
        <begin position="145"/>
        <end position="154"/>
    </location>
</feature>
<name>A0ABQ8FXI5_9PEZI</name>
<evidence type="ECO:0000313" key="2">
    <source>
        <dbReference type="EMBL" id="KAH7033945.1"/>
    </source>
</evidence>
<gene>
    <name evidence="2" type="ORF">B0J12DRAFT_679971</name>
</gene>
<evidence type="ECO:0000313" key="3">
    <source>
        <dbReference type="Proteomes" id="UP000774617"/>
    </source>
</evidence>
<feature type="region of interest" description="Disordered" evidence="1">
    <location>
        <begin position="128"/>
        <end position="166"/>
    </location>
</feature>
<accession>A0ABQ8FXI5</accession>
<keyword evidence="3" id="KW-1185">Reference proteome</keyword>
<comment type="caution">
    <text evidence="2">The sequence shown here is derived from an EMBL/GenBank/DDBJ whole genome shotgun (WGS) entry which is preliminary data.</text>
</comment>
<dbReference type="Proteomes" id="UP000774617">
    <property type="component" value="Unassembled WGS sequence"/>
</dbReference>
<organism evidence="2 3">
    <name type="scientific">Macrophomina phaseolina</name>
    <dbReference type="NCBI Taxonomy" id="35725"/>
    <lineage>
        <taxon>Eukaryota</taxon>
        <taxon>Fungi</taxon>
        <taxon>Dikarya</taxon>
        <taxon>Ascomycota</taxon>
        <taxon>Pezizomycotina</taxon>
        <taxon>Dothideomycetes</taxon>
        <taxon>Dothideomycetes incertae sedis</taxon>
        <taxon>Botryosphaeriales</taxon>
        <taxon>Botryosphaeriaceae</taxon>
        <taxon>Macrophomina</taxon>
    </lineage>
</organism>
<protein>
    <submittedName>
        <fullName evidence="2">Uncharacterized protein</fullName>
    </submittedName>
</protein>
<feature type="compositionally biased region" description="Low complexity" evidence="1">
    <location>
        <begin position="155"/>
        <end position="166"/>
    </location>
</feature>
<feature type="compositionally biased region" description="Polar residues" evidence="1">
    <location>
        <begin position="128"/>
        <end position="143"/>
    </location>
</feature>
<sequence>MAPSTSTSSDQSVAEGRESHHPPSHPSMRIDLNTLQGFYNREQAAVEYSRMHARYGNHLLSQLNFWKQAFTNLQAAYGQLQTDHTALLTRYELAISHNIDAGPIIMENMALKHRLASIEWGSQVQNGAIQPGQTEGFPNTNDATPIDDDSDCSDYSDYSCPDDSCR</sequence>
<feature type="non-terminal residue" evidence="2">
    <location>
        <position position="166"/>
    </location>
</feature>
<evidence type="ECO:0000256" key="1">
    <source>
        <dbReference type="SAM" id="MobiDB-lite"/>
    </source>
</evidence>
<reference evidence="2 3" key="1">
    <citation type="journal article" date="2021" name="Nat. Commun.">
        <title>Genetic determinants of endophytism in the Arabidopsis root mycobiome.</title>
        <authorList>
            <person name="Mesny F."/>
            <person name="Miyauchi S."/>
            <person name="Thiergart T."/>
            <person name="Pickel B."/>
            <person name="Atanasova L."/>
            <person name="Karlsson M."/>
            <person name="Huettel B."/>
            <person name="Barry K.W."/>
            <person name="Haridas S."/>
            <person name="Chen C."/>
            <person name="Bauer D."/>
            <person name="Andreopoulos W."/>
            <person name="Pangilinan J."/>
            <person name="LaButti K."/>
            <person name="Riley R."/>
            <person name="Lipzen A."/>
            <person name="Clum A."/>
            <person name="Drula E."/>
            <person name="Henrissat B."/>
            <person name="Kohler A."/>
            <person name="Grigoriev I.V."/>
            <person name="Martin F.M."/>
            <person name="Hacquard S."/>
        </authorList>
    </citation>
    <scope>NUCLEOTIDE SEQUENCE [LARGE SCALE GENOMIC DNA]</scope>
    <source>
        <strain evidence="2 3">MPI-SDFR-AT-0080</strain>
    </source>
</reference>
<proteinExistence type="predicted"/>
<feature type="compositionally biased region" description="Polar residues" evidence="1">
    <location>
        <begin position="1"/>
        <end position="12"/>
    </location>
</feature>